<dbReference type="PROSITE" id="PS50109">
    <property type="entry name" value="HIS_KIN"/>
    <property type="match status" value="1"/>
</dbReference>
<sequence length="416" mass="44489">MTQFLVVGLLAFAAIVVGARVLTARAANDEAIRDARRFTEVLAGSVAEPVIPRGLVDGDPGAVDRFDRVATDRLLVGDVRRIKIWSADGTIVYSDEVRLIGEHFRFGSEEREILRDGGSDAEVTDLDKPENRYERGGDGLVEVYTKIWSPEGEPLLFEAYFTVQGIEARQAAVIGPFQRITLGALAVLVCVATVLLWLLTRRAARAAAERERLLRSAATASEAERRRIARDLHDGVVQDLAGTAFTLSALARDTDEPTHGGLVAAGTALRENLRSLRSLLVEIHPPDLTAATLPAALEDLCAPAAARGVDVTVTVGELGAVTPDDAAMVWRVAQETVRNTLRHAQATTMTVGLQRHGDRLVLAVTDDGTGFDPAAVSATAHYGLRGLESLVRDTGGTLAIRSRPGEGTSVRLEVGG</sequence>
<reference evidence="12" key="1">
    <citation type="journal article" date="2019" name="Int. J. Syst. Evol. Microbiol.">
        <title>The Global Catalogue of Microorganisms (GCM) 10K type strain sequencing project: providing services to taxonomists for standard genome sequencing and annotation.</title>
        <authorList>
            <consortium name="The Broad Institute Genomics Platform"/>
            <consortium name="The Broad Institute Genome Sequencing Center for Infectious Disease"/>
            <person name="Wu L."/>
            <person name="Ma J."/>
        </authorList>
    </citation>
    <scope>NUCLEOTIDE SEQUENCE [LARGE SCALE GENOMIC DNA]</scope>
    <source>
        <strain evidence="12">JCM 16953</strain>
    </source>
</reference>
<dbReference type="EMBL" id="BAABAH010000004">
    <property type="protein sequence ID" value="GAA3815485.1"/>
    <property type="molecule type" value="Genomic_DNA"/>
</dbReference>
<evidence type="ECO:0000256" key="6">
    <source>
        <dbReference type="ARBA" id="ARBA00022777"/>
    </source>
</evidence>
<keyword evidence="9" id="KW-1133">Transmembrane helix</keyword>
<comment type="caution">
    <text evidence="11">The sequence shown here is derived from an EMBL/GenBank/DDBJ whole genome shotgun (WGS) entry which is preliminary data.</text>
</comment>
<organism evidence="11 12">
    <name type="scientific">Nocardioides panacisoli</name>
    <dbReference type="NCBI Taxonomy" id="627624"/>
    <lineage>
        <taxon>Bacteria</taxon>
        <taxon>Bacillati</taxon>
        <taxon>Actinomycetota</taxon>
        <taxon>Actinomycetes</taxon>
        <taxon>Propionibacteriales</taxon>
        <taxon>Nocardioidaceae</taxon>
        <taxon>Nocardioides</taxon>
    </lineage>
</organism>
<dbReference type="InterPro" id="IPR011712">
    <property type="entry name" value="Sig_transdc_His_kin_sub3_dim/P"/>
</dbReference>
<gene>
    <name evidence="11" type="ORF">GCM10022242_17020</name>
</gene>
<evidence type="ECO:0000313" key="11">
    <source>
        <dbReference type="EMBL" id="GAA3815485.1"/>
    </source>
</evidence>
<proteinExistence type="predicted"/>
<evidence type="ECO:0000256" key="5">
    <source>
        <dbReference type="ARBA" id="ARBA00022741"/>
    </source>
</evidence>
<evidence type="ECO:0000256" key="4">
    <source>
        <dbReference type="ARBA" id="ARBA00022679"/>
    </source>
</evidence>
<evidence type="ECO:0000256" key="8">
    <source>
        <dbReference type="ARBA" id="ARBA00023012"/>
    </source>
</evidence>
<dbReference type="Proteomes" id="UP001501821">
    <property type="component" value="Unassembled WGS sequence"/>
</dbReference>
<keyword evidence="12" id="KW-1185">Reference proteome</keyword>
<dbReference type="Pfam" id="PF02518">
    <property type="entry name" value="HATPase_c"/>
    <property type="match status" value="1"/>
</dbReference>
<evidence type="ECO:0000259" key="10">
    <source>
        <dbReference type="PROSITE" id="PS50109"/>
    </source>
</evidence>
<evidence type="ECO:0000256" key="7">
    <source>
        <dbReference type="ARBA" id="ARBA00022840"/>
    </source>
</evidence>
<feature type="transmembrane region" description="Helical" evidence="9">
    <location>
        <begin position="180"/>
        <end position="200"/>
    </location>
</feature>
<dbReference type="CDD" id="cd16917">
    <property type="entry name" value="HATPase_UhpB-NarQ-NarX-like"/>
    <property type="match status" value="1"/>
</dbReference>
<keyword evidence="3" id="KW-0597">Phosphoprotein</keyword>
<dbReference type="PANTHER" id="PTHR24421:SF10">
    <property type="entry name" value="NITRATE_NITRITE SENSOR PROTEIN NARQ"/>
    <property type="match status" value="1"/>
</dbReference>
<dbReference type="Pfam" id="PF07730">
    <property type="entry name" value="HisKA_3"/>
    <property type="match status" value="1"/>
</dbReference>
<evidence type="ECO:0000313" key="12">
    <source>
        <dbReference type="Proteomes" id="UP001501821"/>
    </source>
</evidence>
<evidence type="ECO:0000256" key="2">
    <source>
        <dbReference type="ARBA" id="ARBA00012438"/>
    </source>
</evidence>
<feature type="domain" description="Histidine kinase" evidence="10">
    <location>
        <begin position="304"/>
        <end position="416"/>
    </location>
</feature>
<dbReference type="Gene3D" id="3.30.565.10">
    <property type="entry name" value="Histidine kinase-like ATPase, C-terminal domain"/>
    <property type="match status" value="1"/>
</dbReference>
<dbReference type="RefSeq" id="WP_344774311.1">
    <property type="nucleotide sequence ID" value="NZ_BAABAH010000004.1"/>
</dbReference>
<dbReference type="PANTHER" id="PTHR24421">
    <property type="entry name" value="NITRATE/NITRITE SENSOR PROTEIN NARX-RELATED"/>
    <property type="match status" value="1"/>
</dbReference>
<comment type="catalytic activity">
    <reaction evidence="1">
        <text>ATP + protein L-histidine = ADP + protein N-phospho-L-histidine.</text>
        <dbReference type="EC" id="2.7.13.3"/>
    </reaction>
</comment>
<keyword evidence="6" id="KW-0418">Kinase</keyword>
<evidence type="ECO:0000256" key="3">
    <source>
        <dbReference type="ARBA" id="ARBA00022553"/>
    </source>
</evidence>
<keyword evidence="4" id="KW-0808">Transferase</keyword>
<keyword evidence="8" id="KW-0902">Two-component regulatory system</keyword>
<dbReference type="SUPFAM" id="SSF55874">
    <property type="entry name" value="ATPase domain of HSP90 chaperone/DNA topoisomerase II/histidine kinase"/>
    <property type="match status" value="1"/>
</dbReference>
<dbReference type="InterPro" id="IPR050482">
    <property type="entry name" value="Sensor_HK_TwoCompSys"/>
</dbReference>
<accession>A0ABP7ID35</accession>
<protein>
    <recommendedName>
        <fullName evidence="2">histidine kinase</fullName>
        <ecNumber evidence="2">2.7.13.3</ecNumber>
    </recommendedName>
</protein>
<keyword evidence="5" id="KW-0547">Nucleotide-binding</keyword>
<keyword evidence="9" id="KW-0472">Membrane</keyword>
<dbReference type="InterPro" id="IPR036890">
    <property type="entry name" value="HATPase_C_sf"/>
</dbReference>
<dbReference type="EC" id="2.7.13.3" evidence="2"/>
<dbReference type="InterPro" id="IPR003594">
    <property type="entry name" value="HATPase_dom"/>
</dbReference>
<evidence type="ECO:0000256" key="9">
    <source>
        <dbReference type="SAM" id="Phobius"/>
    </source>
</evidence>
<keyword evidence="9" id="KW-0812">Transmembrane</keyword>
<evidence type="ECO:0000256" key="1">
    <source>
        <dbReference type="ARBA" id="ARBA00000085"/>
    </source>
</evidence>
<dbReference type="Gene3D" id="1.20.5.1930">
    <property type="match status" value="1"/>
</dbReference>
<name>A0ABP7ID35_9ACTN</name>
<keyword evidence="7" id="KW-0067">ATP-binding</keyword>
<dbReference type="InterPro" id="IPR005467">
    <property type="entry name" value="His_kinase_dom"/>
</dbReference>